<evidence type="ECO:0000256" key="6">
    <source>
        <dbReference type="ARBA" id="ARBA00024536"/>
    </source>
</evidence>
<dbReference type="InterPro" id="IPR001015">
    <property type="entry name" value="Ferrochelatase"/>
</dbReference>
<sequence>MKGVLLVNLGSPDSPTAKDVKPYLDEFLMDERVIDAPKWLRNILVRGIILQTRPKKSAKAYAKIWWDEGSPLIILSERFTEKLKKHTKMPVALGMRYGSMSIKGALKELEDQGVDDVLLVPLYPHYAMSSYETVVVKTLEDQQKHFPKMKVTTMPAFYKHPDYIKALSESIKDGLQDFEYDHILFSYHGIPERHIRKSDPTRFHCKMDDTCCKINSVAHNTCYRHQVYDTTELVKAYLGLPDEQVSSSFQSRLAGDPWLKPYTDYEFERLAKEGVKRLAVITPAFVSDCLETLEEIAMEGKEEFEEAGGEHYKHIPCLNDNDAWVSVMAKWVNNWEHTGKLDVVPVD</sequence>
<comment type="pathway">
    <text evidence="7">Porphyrin-containing compound metabolism; protoheme biosynthesis; protoheme from protoporphyrin-IX: step 1/1.</text>
</comment>
<dbReference type="RefSeq" id="WP_379931674.1">
    <property type="nucleotide sequence ID" value="NZ_JBHTHY010000003.1"/>
</dbReference>
<keyword evidence="3 7" id="KW-0350">Heme biosynthesis</keyword>
<reference evidence="10" key="1">
    <citation type="journal article" date="2019" name="Int. J. Syst. Evol. Microbiol.">
        <title>The Global Catalogue of Microorganisms (GCM) 10K type strain sequencing project: providing services to taxonomists for standard genome sequencing and annotation.</title>
        <authorList>
            <consortium name="The Broad Institute Genomics Platform"/>
            <consortium name="The Broad Institute Genome Sequencing Center for Infectious Disease"/>
            <person name="Wu L."/>
            <person name="Ma J."/>
        </authorList>
    </citation>
    <scope>NUCLEOTIDE SEQUENCE [LARGE SCALE GENOMIC DNA]</scope>
    <source>
        <strain evidence="10">CCUG 61948</strain>
    </source>
</reference>
<dbReference type="SUPFAM" id="SSF53800">
    <property type="entry name" value="Chelatase"/>
    <property type="match status" value="1"/>
</dbReference>
<accession>A0ABW3AZN9</accession>
<dbReference type="InterPro" id="IPR033659">
    <property type="entry name" value="Ferrochelatase_N"/>
</dbReference>
<evidence type="ECO:0000256" key="5">
    <source>
        <dbReference type="ARBA" id="ARBA00023244"/>
    </source>
</evidence>
<keyword evidence="2 7" id="KW-0408">Iron</keyword>
<feature type="binding site" evidence="7">
    <location>
        <position position="291"/>
    </location>
    <ligand>
        <name>Fe(2+)</name>
        <dbReference type="ChEBI" id="CHEBI:29033"/>
    </ligand>
</feature>
<feature type="binding site" evidence="7">
    <location>
        <position position="188"/>
    </location>
    <ligand>
        <name>Fe(2+)</name>
        <dbReference type="ChEBI" id="CHEBI:29033"/>
    </ligand>
</feature>
<comment type="caution">
    <text evidence="9">The sequence shown here is derived from an EMBL/GenBank/DDBJ whole genome shotgun (WGS) entry which is preliminary data.</text>
</comment>
<protein>
    <recommendedName>
        <fullName evidence="7">Ferrochelatase</fullName>
        <ecNumber evidence="7">4.98.1.1</ecNumber>
    </recommendedName>
    <alternativeName>
        <fullName evidence="7">Heme synthase</fullName>
    </alternativeName>
    <alternativeName>
        <fullName evidence="7">Protoheme ferro-lyase</fullName>
    </alternativeName>
</protein>
<dbReference type="EMBL" id="JBHTHY010000003">
    <property type="protein sequence ID" value="MFD0796003.1"/>
    <property type="molecule type" value="Genomic_DNA"/>
</dbReference>
<evidence type="ECO:0000256" key="8">
    <source>
        <dbReference type="RuleBase" id="RU004185"/>
    </source>
</evidence>
<evidence type="ECO:0000313" key="10">
    <source>
        <dbReference type="Proteomes" id="UP001597012"/>
    </source>
</evidence>
<dbReference type="EC" id="4.98.1.1" evidence="7"/>
<evidence type="ECO:0000313" key="9">
    <source>
        <dbReference type="EMBL" id="MFD0796003.1"/>
    </source>
</evidence>
<dbReference type="CDD" id="cd03411">
    <property type="entry name" value="Ferrochelatase_N"/>
    <property type="match status" value="1"/>
</dbReference>
<evidence type="ECO:0000256" key="7">
    <source>
        <dbReference type="HAMAP-Rule" id="MF_00323"/>
    </source>
</evidence>
<evidence type="ECO:0000256" key="1">
    <source>
        <dbReference type="ARBA" id="ARBA00007718"/>
    </source>
</evidence>
<dbReference type="PANTHER" id="PTHR11108">
    <property type="entry name" value="FERROCHELATASE"/>
    <property type="match status" value="1"/>
</dbReference>
<organism evidence="9 10">
    <name type="scientific">Maribacter chungangensis</name>
    <dbReference type="NCBI Taxonomy" id="1069117"/>
    <lineage>
        <taxon>Bacteria</taxon>
        <taxon>Pseudomonadati</taxon>
        <taxon>Bacteroidota</taxon>
        <taxon>Flavobacteriia</taxon>
        <taxon>Flavobacteriales</taxon>
        <taxon>Flavobacteriaceae</taxon>
        <taxon>Maribacter</taxon>
    </lineage>
</organism>
<dbReference type="NCBIfam" id="TIGR00109">
    <property type="entry name" value="hemH"/>
    <property type="match status" value="1"/>
</dbReference>
<proteinExistence type="inferred from homology"/>
<keyword evidence="4 7" id="KW-0456">Lyase</keyword>
<dbReference type="CDD" id="cd00419">
    <property type="entry name" value="Ferrochelatase_C"/>
    <property type="match status" value="1"/>
</dbReference>
<dbReference type="HAMAP" id="MF_00323">
    <property type="entry name" value="Ferrochelatase"/>
    <property type="match status" value="1"/>
</dbReference>
<dbReference type="Gene3D" id="3.40.50.1400">
    <property type="match status" value="2"/>
</dbReference>
<dbReference type="InterPro" id="IPR033644">
    <property type="entry name" value="Ferrochelatase_C"/>
</dbReference>
<keyword evidence="5 7" id="KW-0627">Porphyrin biosynthesis</keyword>
<comment type="subcellular location">
    <subcellularLocation>
        <location evidence="7">Cytoplasm</location>
    </subcellularLocation>
</comment>
<dbReference type="Proteomes" id="UP001597012">
    <property type="component" value="Unassembled WGS sequence"/>
</dbReference>
<dbReference type="PANTHER" id="PTHR11108:SF1">
    <property type="entry name" value="FERROCHELATASE, MITOCHONDRIAL"/>
    <property type="match status" value="1"/>
</dbReference>
<comment type="similarity">
    <text evidence="1 7 8">Belongs to the ferrochelatase family.</text>
</comment>
<keyword evidence="10" id="KW-1185">Reference proteome</keyword>
<evidence type="ECO:0000256" key="2">
    <source>
        <dbReference type="ARBA" id="ARBA00023004"/>
    </source>
</evidence>
<comment type="catalytic activity">
    <reaction evidence="6">
        <text>Fe-coproporphyrin III + 2 H(+) = coproporphyrin III + Fe(2+)</text>
        <dbReference type="Rhea" id="RHEA:49572"/>
        <dbReference type="ChEBI" id="CHEBI:15378"/>
        <dbReference type="ChEBI" id="CHEBI:29033"/>
        <dbReference type="ChEBI" id="CHEBI:68438"/>
        <dbReference type="ChEBI" id="CHEBI:131725"/>
        <dbReference type="EC" id="4.99.1.9"/>
    </reaction>
    <physiologicalReaction direction="right-to-left" evidence="6">
        <dbReference type="Rhea" id="RHEA:49574"/>
    </physiologicalReaction>
</comment>
<keyword evidence="7" id="KW-0963">Cytoplasm</keyword>
<comment type="catalytic activity">
    <reaction evidence="7">
        <text>heme b + 2 H(+) = protoporphyrin IX + Fe(2+)</text>
        <dbReference type="Rhea" id="RHEA:22584"/>
        <dbReference type="ChEBI" id="CHEBI:15378"/>
        <dbReference type="ChEBI" id="CHEBI:29033"/>
        <dbReference type="ChEBI" id="CHEBI:57306"/>
        <dbReference type="ChEBI" id="CHEBI:60344"/>
        <dbReference type="EC" id="4.98.1.1"/>
    </reaction>
</comment>
<evidence type="ECO:0000256" key="3">
    <source>
        <dbReference type="ARBA" id="ARBA00023133"/>
    </source>
</evidence>
<keyword evidence="7" id="KW-0479">Metal-binding</keyword>
<name>A0ABW3AZN9_9FLAO</name>
<gene>
    <name evidence="7 9" type="primary">hemH</name>
    <name evidence="9" type="ORF">ACFQZJ_00910</name>
</gene>
<dbReference type="Pfam" id="PF00762">
    <property type="entry name" value="Ferrochelatase"/>
    <property type="match status" value="1"/>
</dbReference>
<evidence type="ECO:0000256" key="4">
    <source>
        <dbReference type="ARBA" id="ARBA00023239"/>
    </source>
</evidence>
<comment type="function">
    <text evidence="7">Catalyzes the ferrous insertion into protoporphyrin IX.</text>
</comment>